<dbReference type="InterPro" id="IPR015915">
    <property type="entry name" value="Kelch-typ_b-propeller"/>
</dbReference>
<dbReference type="EMBL" id="JARYMX010000003">
    <property type="protein sequence ID" value="KAJ9559216.1"/>
    <property type="molecule type" value="Genomic_DNA"/>
</dbReference>
<evidence type="ECO:0000313" key="3">
    <source>
        <dbReference type="Proteomes" id="UP001172457"/>
    </source>
</evidence>
<comment type="caution">
    <text evidence="2">The sequence shown here is derived from an EMBL/GenBank/DDBJ whole genome shotgun (WGS) entry which is preliminary data.</text>
</comment>
<dbReference type="SUPFAM" id="SSF50965">
    <property type="entry name" value="Galactose oxidase, central domain"/>
    <property type="match status" value="1"/>
</dbReference>
<dbReference type="InterPro" id="IPR006527">
    <property type="entry name" value="F-box-assoc_dom_typ1"/>
</dbReference>
<sequence>MSVVRSEVEVATMGSRDIETPLPPEILFFHILPRLPGKSIHCFLCVCKQWWSFLTTPAFAKMHHQHRHKLLIALSMTTPCKFSTIDLEALQDGLSASRPIPFDDQNRSVEIIESVRGLVCLRKTNECNGRKYSDIILWNPLTSECKTVFRPNNEVTIASLVGFYYNCNDYKVLLVTEEDDNVYIYPHNVYIYSLKSDSWRTVDTTQEELSLLCHHFIGQNRWWLPCHSLNEKIYLETSEPNRNRAIGDPIIILSFDMKTEKWTKILGPYIEYVLEKMCLSFFVVRGCIHLYVAYCDDDKCVAELWRMDGDRDGHGDWTKVADADPSKQHCPWPSLWPIHLMKNGNRMMYFETGNAIYEADLETLTTKMVYECDKYTYRFHQGAYTETLGIKMFN</sequence>
<evidence type="ECO:0000259" key="1">
    <source>
        <dbReference type="Pfam" id="PF07734"/>
    </source>
</evidence>
<organism evidence="2 3">
    <name type="scientific">Centaurea solstitialis</name>
    <name type="common">yellow star-thistle</name>
    <dbReference type="NCBI Taxonomy" id="347529"/>
    <lineage>
        <taxon>Eukaryota</taxon>
        <taxon>Viridiplantae</taxon>
        <taxon>Streptophyta</taxon>
        <taxon>Embryophyta</taxon>
        <taxon>Tracheophyta</taxon>
        <taxon>Spermatophyta</taxon>
        <taxon>Magnoliopsida</taxon>
        <taxon>eudicotyledons</taxon>
        <taxon>Gunneridae</taxon>
        <taxon>Pentapetalae</taxon>
        <taxon>asterids</taxon>
        <taxon>campanulids</taxon>
        <taxon>Asterales</taxon>
        <taxon>Asteraceae</taxon>
        <taxon>Carduoideae</taxon>
        <taxon>Cardueae</taxon>
        <taxon>Centaureinae</taxon>
        <taxon>Centaurea</taxon>
    </lineage>
</organism>
<dbReference type="SUPFAM" id="SSF81383">
    <property type="entry name" value="F-box domain"/>
    <property type="match status" value="1"/>
</dbReference>
<dbReference type="PANTHER" id="PTHR31672">
    <property type="entry name" value="BNACNNG10540D PROTEIN"/>
    <property type="match status" value="1"/>
</dbReference>
<gene>
    <name evidence="2" type="ORF">OSB04_013830</name>
</gene>
<dbReference type="AlphaFoldDB" id="A0AA38TRX3"/>
<accession>A0AA38TRX3</accession>
<dbReference type="InterPro" id="IPR050796">
    <property type="entry name" value="SCF_F-box_component"/>
</dbReference>
<dbReference type="InterPro" id="IPR011043">
    <property type="entry name" value="Gal_Oxase/kelch_b-propeller"/>
</dbReference>
<dbReference type="InterPro" id="IPR036047">
    <property type="entry name" value="F-box-like_dom_sf"/>
</dbReference>
<keyword evidence="3" id="KW-1185">Reference proteome</keyword>
<reference evidence="2" key="1">
    <citation type="submission" date="2023-03" db="EMBL/GenBank/DDBJ databases">
        <title>Chromosome-scale reference genome and RAD-based genetic map of yellow starthistle (Centaurea solstitialis) reveal putative structural variation and QTLs associated with invader traits.</title>
        <authorList>
            <person name="Reatini B."/>
            <person name="Cang F.A."/>
            <person name="Jiang Q."/>
            <person name="Mckibben M.T.W."/>
            <person name="Barker M.S."/>
            <person name="Rieseberg L.H."/>
            <person name="Dlugosch K.M."/>
        </authorList>
    </citation>
    <scope>NUCLEOTIDE SEQUENCE</scope>
    <source>
        <strain evidence="2">CAN-66</strain>
        <tissue evidence="2">Leaf</tissue>
    </source>
</reference>
<evidence type="ECO:0000313" key="2">
    <source>
        <dbReference type="EMBL" id="KAJ9559216.1"/>
    </source>
</evidence>
<dbReference type="NCBIfam" id="TIGR01640">
    <property type="entry name" value="F_box_assoc_1"/>
    <property type="match status" value="1"/>
</dbReference>
<feature type="domain" description="F-box associated beta-propeller type 1" evidence="1">
    <location>
        <begin position="122"/>
        <end position="351"/>
    </location>
</feature>
<dbReference type="PANTHER" id="PTHR31672:SF13">
    <property type="entry name" value="F-BOX PROTEIN CPR30-LIKE"/>
    <property type="match status" value="1"/>
</dbReference>
<proteinExistence type="predicted"/>
<protein>
    <recommendedName>
        <fullName evidence="1">F-box associated beta-propeller type 1 domain-containing protein</fullName>
    </recommendedName>
</protein>
<dbReference type="Pfam" id="PF07734">
    <property type="entry name" value="FBA_1"/>
    <property type="match status" value="1"/>
</dbReference>
<dbReference type="InterPro" id="IPR017451">
    <property type="entry name" value="F-box-assoc_interact_dom"/>
</dbReference>
<dbReference type="Gene3D" id="2.120.10.80">
    <property type="entry name" value="Kelch-type beta propeller"/>
    <property type="match status" value="1"/>
</dbReference>
<name>A0AA38TRX3_9ASTR</name>
<dbReference type="Proteomes" id="UP001172457">
    <property type="component" value="Chromosome 3"/>
</dbReference>